<evidence type="ECO:0000313" key="2">
    <source>
        <dbReference type="EMBL" id="TDR89931.1"/>
    </source>
</evidence>
<dbReference type="EMBL" id="SNZR01000013">
    <property type="protein sequence ID" value="TDR89931.1"/>
    <property type="molecule type" value="Genomic_DNA"/>
</dbReference>
<gene>
    <name evidence="2" type="ORF">EV668_2767</name>
</gene>
<keyword evidence="1" id="KW-0812">Transmembrane</keyword>
<proteinExistence type="predicted"/>
<keyword evidence="3" id="KW-1185">Reference proteome</keyword>
<dbReference type="GO" id="GO:0006508">
    <property type="term" value="P:proteolysis"/>
    <property type="evidence" value="ECO:0007669"/>
    <property type="project" value="UniProtKB-KW"/>
</dbReference>
<dbReference type="InterPro" id="IPR001969">
    <property type="entry name" value="Aspartic_peptidase_AS"/>
</dbReference>
<dbReference type="SUPFAM" id="SSF50630">
    <property type="entry name" value="Acid proteases"/>
    <property type="match status" value="1"/>
</dbReference>
<evidence type="ECO:0000256" key="1">
    <source>
        <dbReference type="SAM" id="Phobius"/>
    </source>
</evidence>
<dbReference type="Gene3D" id="2.40.70.10">
    <property type="entry name" value="Acid Proteases"/>
    <property type="match status" value="1"/>
</dbReference>
<dbReference type="GO" id="GO:0004190">
    <property type="term" value="F:aspartic-type endopeptidase activity"/>
    <property type="evidence" value="ECO:0007669"/>
    <property type="project" value="InterPro"/>
</dbReference>
<comment type="caution">
    <text evidence="2">The sequence shown here is derived from an EMBL/GenBank/DDBJ whole genome shotgun (WGS) entry which is preliminary data.</text>
</comment>
<dbReference type="InterPro" id="IPR021109">
    <property type="entry name" value="Peptidase_aspartic_dom_sf"/>
</dbReference>
<dbReference type="RefSeq" id="WP_133770931.1">
    <property type="nucleotide sequence ID" value="NZ_SNZR01000013.1"/>
</dbReference>
<dbReference type="OrthoDB" id="7595324at2"/>
<dbReference type="CDD" id="cd05483">
    <property type="entry name" value="retropepsin_like_bacteria"/>
    <property type="match status" value="1"/>
</dbReference>
<reference evidence="2 3" key="1">
    <citation type="submission" date="2019-03" db="EMBL/GenBank/DDBJ databases">
        <title>Genomic Encyclopedia of Type Strains, Phase IV (KMG-IV): sequencing the most valuable type-strain genomes for metagenomic binning, comparative biology and taxonomic classification.</title>
        <authorList>
            <person name="Goeker M."/>
        </authorList>
    </citation>
    <scope>NUCLEOTIDE SEQUENCE [LARGE SCALE GENOMIC DNA]</scope>
    <source>
        <strain evidence="2 3">DSM 25903</strain>
    </source>
</reference>
<feature type="transmembrane region" description="Helical" evidence="1">
    <location>
        <begin position="63"/>
        <end position="80"/>
    </location>
</feature>
<keyword evidence="1" id="KW-0472">Membrane</keyword>
<dbReference type="InterPro" id="IPR034122">
    <property type="entry name" value="Retropepsin-like_bacterial"/>
</dbReference>
<keyword evidence="2" id="KW-0378">Hydrolase</keyword>
<dbReference type="Pfam" id="PF13650">
    <property type="entry name" value="Asp_protease_2"/>
    <property type="match status" value="1"/>
</dbReference>
<dbReference type="AlphaFoldDB" id="A0A4R7BWI5"/>
<accession>A0A4R7BWI5</accession>
<dbReference type="NCBIfam" id="TIGR02281">
    <property type="entry name" value="clan_AA_DTGA"/>
    <property type="match status" value="1"/>
</dbReference>
<dbReference type="Proteomes" id="UP000295122">
    <property type="component" value="Unassembled WGS sequence"/>
</dbReference>
<evidence type="ECO:0000313" key="3">
    <source>
        <dbReference type="Proteomes" id="UP000295122"/>
    </source>
</evidence>
<keyword evidence="2" id="KW-0645">Protease</keyword>
<organism evidence="2 3">
    <name type="scientific">Enterovirga rhinocerotis</name>
    <dbReference type="NCBI Taxonomy" id="1339210"/>
    <lineage>
        <taxon>Bacteria</taxon>
        <taxon>Pseudomonadati</taxon>
        <taxon>Pseudomonadota</taxon>
        <taxon>Alphaproteobacteria</taxon>
        <taxon>Hyphomicrobiales</taxon>
        <taxon>Methylobacteriaceae</taxon>
        <taxon>Enterovirga</taxon>
    </lineage>
</organism>
<keyword evidence="1" id="KW-1133">Transmembrane helix</keyword>
<sequence length="233" mass="24932">MVGSATALVLVFAASAVLAWGGPAIAGVPPREAVSLLLFGAVALWLTGWAVERSRPTLRDMAGAVVMWAIFVISLTAVYVRRDDVYDGMRNFVEELGYGPPAAIVSEGGEVTVTRRRDGHFRFEIDVNGKPSSFLFDTGASSVVLTAETAELVGFKPSDLRFVSPVQTANGRTMTAPVVIDRLAIGPIIFTRVSALVARPGLLTDNLLGQSVLGRLESYEVRGSRLVLRARKS</sequence>
<protein>
    <submittedName>
        <fullName evidence="2">Aspartyl protease family protein</fullName>
    </submittedName>
</protein>
<dbReference type="InterPro" id="IPR011969">
    <property type="entry name" value="Clan_AA_Asp_peptidase_C"/>
</dbReference>
<dbReference type="PROSITE" id="PS00141">
    <property type="entry name" value="ASP_PROTEASE"/>
    <property type="match status" value="1"/>
</dbReference>
<name>A0A4R7BWI5_9HYPH</name>
<feature type="transmembrane region" description="Helical" evidence="1">
    <location>
        <begin position="35"/>
        <end position="51"/>
    </location>
</feature>